<evidence type="ECO:0000256" key="3">
    <source>
        <dbReference type="ARBA" id="ARBA00022670"/>
    </source>
</evidence>
<dbReference type="PANTHER" id="PTHR10795">
    <property type="entry name" value="PROPROTEIN CONVERTASE SUBTILISIN/KEXIN"/>
    <property type="match status" value="1"/>
</dbReference>
<name>W9RF50_9ROSA</name>
<keyword evidence="4" id="KW-0732">Signal</keyword>
<protein>
    <submittedName>
        <fullName evidence="9">Subtilisin-like protease</fullName>
    </submittedName>
</protein>
<comment type="similarity">
    <text evidence="2 7">Belongs to the peptidase S8 family.</text>
</comment>
<dbReference type="InterPro" id="IPR023828">
    <property type="entry name" value="Peptidase_S8_Ser-AS"/>
</dbReference>
<evidence type="ECO:0000256" key="2">
    <source>
        <dbReference type="ARBA" id="ARBA00011073"/>
    </source>
</evidence>
<dbReference type="Gene3D" id="3.40.50.200">
    <property type="entry name" value="Peptidase S8/S53 domain"/>
    <property type="match status" value="1"/>
</dbReference>
<dbReference type="PROSITE" id="PS51892">
    <property type="entry name" value="SUBTILASE"/>
    <property type="match status" value="1"/>
</dbReference>
<dbReference type="SUPFAM" id="SSF52743">
    <property type="entry name" value="Subtilisin-like"/>
    <property type="match status" value="1"/>
</dbReference>
<dbReference type="GO" id="GO:0004252">
    <property type="term" value="F:serine-type endopeptidase activity"/>
    <property type="evidence" value="ECO:0007669"/>
    <property type="project" value="InterPro"/>
</dbReference>
<comment type="caution">
    <text evidence="7">Lacks conserved residue(s) required for the propagation of feature annotation.</text>
</comment>
<dbReference type="InterPro" id="IPR000209">
    <property type="entry name" value="Peptidase_S8/S53_dom"/>
</dbReference>
<comment type="subcellular location">
    <subcellularLocation>
        <location evidence="1">Secreted</location>
    </subcellularLocation>
</comment>
<dbReference type="Pfam" id="PF00082">
    <property type="entry name" value="Peptidase_S8"/>
    <property type="match status" value="1"/>
</dbReference>
<reference evidence="10" key="1">
    <citation type="submission" date="2013-01" db="EMBL/GenBank/DDBJ databases">
        <title>Draft Genome Sequence of a Mulberry Tree, Morus notabilis C.K. Schneid.</title>
        <authorList>
            <person name="He N."/>
            <person name="Zhao S."/>
        </authorList>
    </citation>
    <scope>NUCLEOTIDE SEQUENCE</scope>
</reference>
<keyword evidence="10" id="KW-1185">Reference proteome</keyword>
<organism evidence="9 10">
    <name type="scientific">Morus notabilis</name>
    <dbReference type="NCBI Taxonomy" id="981085"/>
    <lineage>
        <taxon>Eukaryota</taxon>
        <taxon>Viridiplantae</taxon>
        <taxon>Streptophyta</taxon>
        <taxon>Embryophyta</taxon>
        <taxon>Tracheophyta</taxon>
        <taxon>Spermatophyta</taxon>
        <taxon>Magnoliopsida</taxon>
        <taxon>eudicotyledons</taxon>
        <taxon>Gunneridae</taxon>
        <taxon>Pentapetalae</taxon>
        <taxon>rosids</taxon>
        <taxon>fabids</taxon>
        <taxon>Rosales</taxon>
        <taxon>Moraceae</taxon>
        <taxon>Moreae</taxon>
        <taxon>Morus</taxon>
    </lineage>
</organism>
<gene>
    <name evidence="9" type="ORF">L484_020350</name>
</gene>
<dbReference type="InterPro" id="IPR045051">
    <property type="entry name" value="SBT"/>
</dbReference>
<evidence type="ECO:0000313" key="9">
    <source>
        <dbReference type="EMBL" id="EXB88282.1"/>
    </source>
</evidence>
<dbReference type="GO" id="GO:0006508">
    <property type="term" value="P:proteolysis"/>
    <property type="evidence" value="ECO:0007669"/>
    <property type="project" value="UniProtKB-KW"/>
</dbReference>
<feature type="domain" description="Peptidase S8/S53" evidence="8">
    <location>
        <begin position="2"/>
        <end position="129"/>
    </location>
</feature>
<dbReference type="InterPro" id="IPR036852">
    <property type="entry name" value="Peptidase_S8/S53_dom_sf"/>
</dbReference>
<dbReference type="Proteomes" id="UP000030645">
    <property type="component" value="Unassembled WGS sequence"/>
</dbReference>
<keyword evidence="5" id="KW-0378">Hydrolase</keyword>
<proteinExistence type="inferred from homology"/>
<dbReference type="eggNOG" id="ENOG502QT5U">
    <property type="taxonomic scope" value="Eukaryota"/>
</dbReference>
<evidence type="ECO:0000256" key="1">
    <source>
        <dbReference type="ARBA" id="ARBA00004613"/>
    </source>
</evidence>
<dbReference type="PROSITE" id="PS00138">
    <property type="entry name" value="SUBTILASE_SER"/>
    <property type="match status" value="1"/>
</dbReference>
<evidence type="ECO:0000259" key="8">
    <source>
        <dbReference type="Pfam" id="PF00082"/>
    </source>
</evidence>
<dbReference type="EMBL" id="KE344952">
    <property type="protein sequence ID" value="EXB88282.1"/>
    <property type="molecule type" value="Genomic_DNA"/>
</dbReference>
<evidence type="ECO:0000256" key="5">
    <source>
        <dbReference type="ARBA" id="ARBA00022801"/>
    </source>
</evidence>
<accession>W9RF50</accession>
<keyword evidence="6" id="KW-0720">Serine protease</keyword>
<dbReference type="STRING" id="981085.W9RF50"/>
<evidence type="ECO:0000256" key="7">
    <source>
        <dbReference type="PROSITE-ProRule" id="PRU01240"/>
    </source>
</evidence>
<keyword evidence="3 9" id="KW-0645">Protease</keyword>
<evidence type="ECO:0000256" key="4">
    <source>
        <dbReference type="ARBA" id="ARBA00022729"/>
    </source>
</evidence>
<dbReference type="GO" id="GO:0005576">
    <property type="term" value="C:extracellular region"/>
    <property type="evidence" value="ECO:0007669"/>
    <property type="project" value="UniProtKB-SubCell"/>
</dbReference>
<dbReference type="AlphaFoldDB" id="W9RF50"/>
<sequence length="147" mass="15441">MKRGLVVSTAAGNYGLEIGTLRNRIPWVLTVTAAPVVAPYASRGPSQSAPYVQKPDVMAPGSLVLGACIPYKTVATKGIEALCNNYSIEYGTSIACPQVAGVAALLKVARPKWSPAAIRSAIMTTTSSLDNTFHLIRDSIDNHSATP</sequence>
<evidence type="ECO:0000256" key="6">
    <source>
        <dbReference type="ARBA" id="ARBA00022825"/>
    </source>
</evidence>
<evidence type="ECO:0000313" key="10">
    <source>
        <dbReference type="Proteomes" id="UP000030645"/>
    </source>
</evidence>